<evidence type="ECO:0000256" key="1">
    <source>
        <dbReference type="SAM" id="MobiDB-lite"/>
    </source>
</evidence>
<feature type="region of interest" description="Disordered" evidence="1">
    <location>
        <begin position="581"/>
        <end position="612"/>
    </location>
</feature>
<evidence type="ECO:0000313" key="2">
    <source>
        <dbReference type="EMBL" id="KAL1840475.1"/>
    </source>
</evidence>
<name>A0ABR3VFV2_HUMIN</name>
<feature type="region of interest" description="Disordered" evidence="1">
    <location>
        <begin position="528"/>
        <end position="567"/>
    </location>
</feature>
<feature type="region of interest" description="Disordered" evidence="1">
    <location>
        <begin position="625"/>
        <end position="692"/>
    </location>
</feature>
<feature type="region of interest" description="Disordered" evidence="1">
    <location>
        <begin position="274"/>
        <end position="306"/>
    </location>
</feature>
<keyword evidence="3" id="KW-1185">Reference proteome</keyword>
<feature type="compositionally biased region" description="Polar residues" evidence="1">
    <location>
        <begin position="91"/>
        <end position="105"/>
    </location>
</feature>
<feature type="region of interest" description="Disordered" evidence="1">
    <location>
        <begin position="353"/>
        <end position="415"/>
    </location>
</feature>
<comment type="caution">
    <text evidence="2">The sequence shown here is derived from an EMBL/GenBank/DDBJ whole genome shotgun (WGS) entry which is preliminary data.</text>
</comment>
<evidence type="ECO:0000313" key="3">
    <source>
        <dbReference type="Proteomes" id="UP001583172"/>
    </source>
</evidence>
<feature type="compositionally biased region" description="Polar residues" evidence="1">
    <location>
        <begin position="394"/>
        <end position="412"/>
    </location>
</feature>
<sequence length="692" mass="75331">MADPIDTPSRCEGADPAPAQITNLTDPPATQLCDRVSHLVVEDIDRAESPTDAVMPLMRRAAGSNGPNSSLTNEMASPSAYIDAQAAPDPRTQSTSTAESRTSAPTPEEPSVMASNFSFTFEAAQSLPTAPLRISPELRTMTVGPVYDNDDELTNEIDIRANKACRWMEGVCHISADKDPSKVDWRKAMSHIFGRNKNCTRSIPEDVWLFMCRKHYQRGRYRNNHEYNVKLTKLVISQVLRLEAWSNNNQDLETPENGVITDYTLAPRRREQLRLQNKKRKASESADGDSDSEDDSDGPGPEEATMPTWLEQACGTGKTAVEIVDVLLRILNALTNDRMMRFPDIEILPTITGERAKPNNKRAKSRRNPADPKPAPAQQAGQRGRRRQSAAGSNAPTTGSQLTYRPNPNLQPSAPLADERYAYSNQLPRPVYPVANTWAGAVPQGPAPQDFTRGHRPTRSWGGGAYDQPQFGYPTTYNPATTETYSSYSQYPVTGRDPARSGGFMTNGYAQNGYWDPNYDARQRQQQAQQAQTTTGFSNNTGYGYPPPATTSTGAPLGGPPPAHVAKHTKSLSMPASFMMARGSRPHSPMPSAAMAPSASTSSSMMYGQSDSRYQYGGSNGISTAVGPANSTDSVPRAAEYTDPRTTGYTDPHLTDPRFAGPPYGSTQNAAHGQGTGSAAEPYDPYQAAPRR</sequence>
<dbReference type="EMBL" id="JAZGSY010000111">
    <property type="protein sequence ID" value="KAL1840475.1"/>
    <property type="molecule type" value="Genomic_DNA"/>
</dbReference>
<organism evidence="2 3">
    <name type="scientific">Humicola insolens</name>
    <name type="common">Soft-rot fungus</name>
    <dbReference type="NCBI Taxonomy" id="85995"/>
    <lineage>
        <taxon>Eukaryota</taxon>
        <taxon>Fungi</taxon>
        <taxon>Dikarya</taxon>
        <taxon>Ascomycota</taxon>
        <taxon>Pezizomycotina</taxon>
        <taxon>Sordariomycetes</taxon>
        <taxon>Sordariomycetidae</taxon>
        <taxon>Sordariales</taxon>
        <taxon>Chaetomiaceae</taxon>
        <taxon>Mycothermus</taxon>
    </lineage>
</organism>
<reference evidence="2 3" key="1">
    <citation type="journal article" date="2024" name="Commun. Biol.">
        <title>Comparative genomic analysis of thermophilic fungi reveals convergent evolutionary adaptations and gene losses.</title>
        <authorList>
            <person name="Steindorff A.S."/>
            <person name="Aguilar-Pontes M.V."/>
            <person name="Robinson A.J."/>
            <person name="Andreopoulos B."/>
            <person name="LaButti K."/>
            <person name="Kuo A."/>
            <person name="Mondo S."/>
            <person name="Riley R."/>
            <person name="Otillar R."/>
            <person name="Haridas S."/>
            <person name="Lipzen A."/>
            <person name="Grimwood J."/>
            <person name="Schmutz J."/>
            <person name="Clum A."/>
            <person name="Reid I.D."/>
            <person name="Moisan M.C."/>
            <person name="Butler G."/>
            <person name="Nguyen T.T.M."/>
            <person name="Dewar K."/>
            <person name="Conant G."/>
            <person name="Drula E."/>
            <person name="Henrissat B."/>
            <person name="Hansel C."/>
            <person name="Singer S."/>
            <person name="Hutchinson M.I."/>
            <person name="de Vries R.P."/>
            <person name="Natvig D.O."/>
            <person name="Powell A.J."/>
            <person name="Tsang A."/>
            <person name="Grigoriev I.V."/>
        </authorList>
    </citation>
    <scope>NUCLEOTIDE SEQUENCE [LARGE SCALE GENOMIC DNA]</scope>
    <source>
        <strain evidence="2 3">CBS 620.91</strain>
    </source>
</reference>
<feature type="region of interest" description="Disordered" evidence="1">
    <location>
        <begin position="1"/>
        <end position="29"/>
    </location>
</feature>
<gene>
    <name evidence="2" type="ORF">VTJ49DRAFT_427</name>
</gene>
<feature type="region of interest" description="Disordered" evidence="1">
    <location>
        <begin position="443"/>
        <end position="469"/>
    </location>
</feature>
<protein>
    <submittedName>
        <fullName evidence="2">Uncharacterized protein</fullName>
    </submittedName>
</protein>
<dbReference type="Proteomes" id="UP001583172">
    <property type="component" value="Unassembled WGS sequence"/>
</dbReference>
<accession>A0ABR3VFV2</accession>
<proteinExistence type="predicted"/>
<feature type="compositionally biased region" description="Acidic residues" evidence="1">
    <location>
        <begin position="286"/>
        <end position="297"/>
    </location>
</feature>
<feature type="compositionally biased region" description="Basic residues" evidence="1">
    <location>
        <begin position="358"/>
        <end position="367"/>
    </location>
</feature>
<feature type="compositionally biased region" description="Low complexity" evidence="1">
    <location>
        <begin position="586"/>
        <end position="606"/>
    </location>
</feature>
<feature type="region of interest" description="Disordered" evidence="1">
    <location>
        <begin position="85"/>
        <end position="111"/>
    </location>
</feature>